<protein>
    <submittedName>
        <fullName evidence="2">Uncharacterized protein</fullName>
    </submittedName>
</protein>
<organism evidence="2 3">
    <name type="scientific">Bodo saltans</name>
    <name type="common">Flagellated protozoan</name>
    <dbReference type="NCBI Taxonomy" id="75058"/>
    <lineage>
        <taxon>Eukaryota</taxon>
        <taxon>Discoba</taxon>
        <taxon>Euglenozoa</taxon>
        <taxon>Kinetoplastea</taxon>
        <taxon>Metakinetoplastina</taxon>
        <taxon>Eubodonida</taxon>
        <taxon>Bodonidae</taxon>
        <taxon>Bodo</taxon>
    </lineage>
</organism>
<gene>
    <name evidence="2" type="ORF">BSAL_11085</name>
</gene>
<accession>A0A0S4JGR8</accession>
<proteinExistence type="predicted"/>
<reference evidence="3" key="1">
    <citation type="submission" date="2015-09" db="EMBL/GenBank/DDBJ databases">
        <authorList>
            <consortium name="Pathogen Informatics"/>
        </authorList>
    </citation>
    <scope>NUCLEOTIDE SEQUENCE [LARGE SCALE GENOMIC DNA]</scope>
    <source>
        <strain evidence="3">Lake Konstanz</strain>
    </source>
</reference>
<name>A0A0S4JGR8_BODSA</name>
<dbReference type="EMBL" id="CYKH01001552">
    <property type="protein sequence ID" value="CUG87612.1"/>
    <property type="molecule type" value="Genomic_DNA"/>
</dbReference>
<keyword evidence="3" id="KW-1185">Reference proteome</keyword>
<dbReference type="VEuPathDB" id="TriTrypDB:BSAL_11085"/>
<feature type="compositionally biased region" description="Basic residues" evidence="1">
    <location>
        <begin position="57"/>
        <end position="67"/>
    </location>
</feature>
<feature type="region of interest" description="Disordered" evidence="1">
    <location>
        <begin position="180"/>
        <end position="201"/>
    </location>
</feature>
<dbReference type="Proteomes" id="UP000051952">
    <property type="component" value="Unassembled WGS sequence"/>
</dbReference>
<evidence type="ECO:0000313" key="3">
    <source>
        <dbReference type="Proteomes" id="UP000051952"/>
    </source>
</evidence>
<dbReference type="AlphaFoldDB" id="A0A0S4JGR8"/>
<feature type="region of interest" description="Disordered" evidence="1">
    <location>
        <begin position="33"/>
        <end position="78"/>
    </location>
</feature>
<sequence>MFVVSTRRQAIPMFPPSSTVLRMTSAAYEAATTAAGAQRSDKQRIPSLSASSSSRGMMHRGGSHHQRANSSSSDNIKDAGLIHGLKTPAAGARGGDSGGIAASATANASLLVSPRGAAQVAWSMGNENGEAGGGGGRLALSSEQQRFHLFDSTHSGVPPHLPFQPTESLRRRSTTVVTIQPSLGGGGGGVQQVGSGGGVVT</sequence>
<evidence type="ECO:0000256" key="1">
    <source>
        <dbReference type="SAM" id="MobiDB-lite"/>
    </source>
</evidence>
<feature type="compositionally biased region" description="Gly residues" evidence="1">
    <location>
        <begin position="183"/>
        <end position="201"/>
    </location>
</feature>
<evidence type="ECO:0000313" key="2">
    <source>
        <dbReference type="EMBL" id="CUG87612.1"/>
    </source>
</evidence>